<sequence>MKSSTSIKIVFLLFTLLSFTSVNSQSLEQKVDAYLKSSYPSEGPGVSFLIAKDGKPIYQKAFGMANMELKIPMNKNNIFEIGSITKQFTAVAILMLEEQGKLKVEDEITKYIPDYPTNGKTITIHQLLNHTSGIKSYTSMLNFLSITRKDMSPKELIDVFKNEPMDFDPGEQFLYNNSGYILLGYIIEVVSGQTYADFIENNIFKKLGMNASYYGSKKKIISQRASGYSKSENGYANADYLSLTLPYAAGSIMSTTGDLLIWQNALNNHVLISKASYEKAIHGSTLNSGEQINYGYGLSDVVINGSKSIQHGGGIFGYTTMGIYFPEEKIFVSGLTNCDCKSISGITTKIAAMAIGKPLPDVKNAIKLSNEDLKKWVGTYEFDNAILRFITLENGKLYSQREGSTKLEIFPFTKTHFIFEDGMNSYEFSMKEGVKYAAFATDGKTSIGKESNKLAPVEKTAIQLPETVLLKYVGKYDLGPGAVMEISAAANQIFVQLTGQPQFEIFAEKEDSFFLKVVEAQVVFNKDQNGNVIGLTLFQNGREIPAKKIE</sequence>
<dbReference type="Proteomes" id="UP000192360">
    <property type="component" value="Unassembled WGS sequence"/>
</dbReference>
<proteinExistence type="predicted"/>
<reference evidence="4 5" key="1">
    <citation type="submission" date="2017-04" db="EMBL/GenBank/DDBJ databases">
        <authorList>
            <person name="Afonso C.L."/>
            <person name="Miller P.J."/>
            <person name="Scott M.A."/>
            <person name="Spackman E."/>
            <person name="Goraichik I."/>
            <person name="Dimitrov K.M."/>
            <person name="Suarez D.L."/>
            <person name="Swayne D.E."/>
        </authorList>
    </citation>
    <scope>NUCLEOTIDE SEQUENCE [LARGE SCALE GENOMIC DNA]</scope>
    <source>
        <strain evidence="4 5">DSM 21164</strain>
    </source>
</reference>
<keyword evidence="5" id="KW-1185">Reference proteome</keyword>
<evidence type="ECO:0000259" key="3">
    <source>
        <dbReference type="Pfam" id="PF11954"/>
    </source>
</evidence>
<dbReference type="InterPro" id="IPR012338">
    <property type="entry name" value="Beta-lactam/transpept-like"/>
</dbReference>
<dbReference type="InterPro" id="IPR050491">
    <property type="entry name" value="AmpC-like"/>
</dbReference>
<dbReference type="InterPro" id="IPR001466">
    <property type="entry name" value="Beta-lactam-related"/>
</dbReference>
<dbReference type="PANTHER" id="PTHR46825">
    <property type="entry name" value="D-ALANYL-D-ALANINE-CARBOXYPEPTIDASE/ENDOPEPTIDASE AMPH"/>
    <property type="match status" value="1"/>
</dbReference>
<organism evidence="4 5">
    <name type="scientific">Cellulophaga tyrosinoxydans</name>
    <dbReference type="NCBI Taxonomy" id="504486"/>
    <lineage>
        <taxon>Bacteria</taxon>
        <taxon>Pseudomonadati</taxon>
        <taxon>Bacteroidota</taxon>
        <taxon>Flavobacteriia</taxon>
        <taxon>Flavobacteriales</taxon>
        <taxon>Flavobacteriaceae</taxon>
        <taxon>Cellulophaga</taxon>
    </lineage>
</organism>
<feature type="domain" description="Beta-lactamase-related" evidence="2">
    <location>
        <begin position="43"/>
        <end position="338"/>
    </location>
</feature>
<dbReference type="SUPFAM" id="SSF56601">
    <property type="entry name" value="beta-lactamase/transpeptidase-like"/>
    <property type="match status" value="1"/>
</dbReference>
<keyword evidence="1" id="KW-0732">Signal</keyword>
<protein>
    <submittedName>
        <fullName evidence="4">CubicO group peptidase, beta-lactamase class C family</fullName>
    </submittedName>
</protein>
<dbReference type="AlphaFoldDB" id="A0A1W2CQJ6"/>
<dbReference type="Pfam" id="PF00144">
    <property type="entry name" value="Beta-lactamase"/>
    <property type="match status" value="1"/>
</dbReference>
<dbReference type="Gene3D" id="3.40.710.10">
    <property type="entry name" value="DD-peptidase/beta-lactamase superfamily"/>
    <property type="match status" value="1"/>
</dbReference>
<accession>A0A1W2CQJ6</accession>
<feature type="signal peptide" evidence="1">
    <location>
        <begin position="1"/>
        <end position="24"/>
    </location>
</feature>
<feature type="chain" id="PRO_5012438864" evidence="1">
    <location>
        <begin position="25"/>
        <end position="550"/>
    </location>
</feature>
<evidence type="ECO:0000259" key="2">
    <source>
        <dbReference type="Pfam" id="PF00144"/>
    </source>
</evidence>
<dbReference type="OrthoDB" id="9793489at2"/>
<dbReference type="Pfam" id="PF11954">
    <property type="entry name" value="DUF3471"/>
    <property type="match status" value="1"/>
</dbReference>
<feature type="domain" description="Peptidase S12 Pab87-related C-terminal" evidence="3">
    <location>
        <begin position="459"/>
        <end position="538"/>
    </location>
</feature>
<evidence type="ECO:0000256" key="1">
    <source>
        <dbReference type="SAM" id="SignalP"/>
    </source>
</evidence>
<dbReference type="EMBL" id="FWXO01000007">
    <property type="protein sequence ID" value="SMC87152.1"/>
    <property type="molecule type" value="Genomic_DNA"/>
</dbReference>
<dbReference type="RefSeq" id="WP_084063120.1">
    <property type="nucleotide sequence ID" value="NZ_FWXO01000007.1"/>
</dbReference>
<name>A0A1W2CQJ6_9FLAO</name>
<evidence type="ECO:0000313" key="4">
    <source>
        <dbReference type="EMBL" id="SMC87152.1"/>
    </source>
</evidence>
<dbReference type="PANTHER" id="PTHR46825:SF9">
    <property type="entry name" value="BETA-LACTAMASE-RELATED DOMAIN-CONTAINING PROTEIN"/>
    <property type="match status" value="1"/>
</dbReference>
<dbReference type="STRING" id="504486.SAMN05660703_3112"/>
<evidence type="ECO:0000313" key="5">
    <source>
        <dbReference type="Proteomes" id="UP000192360"/>
    </source>
</evidence>
<gene>
    <name evidence="4" type="ORF">SAMN05660703_3112</name>
</gene>
<dbReference type="InterPro" id="IPR021860">
    <property type="entry name" value="Peptidase_S12_Pab87-rel_C"/>
</dbReference>